<dbReference type="InterPro" id="IPR050624">
    <property type="entry name" value="HTH-type_Tx_Regulator"/>
</dbReference>
<dbReference type="PROSITE" id="PS50977">
    <property type="entry name" value="HTH_TETR_2"/>
    <property type="match status" value="1"/>
</dbReference>
<dbReference type="RefSeq" id="WP_305025422.1">
    <property type="nucleotide sequence ID" value="NZ_JAUQTB010000013.1"/>
</dbReference>
<feature type="domain" description="HTH tetR-type" evidence="3">
    <location>
        <begin position="12"/>
        <end position="72"/>
    </location>
</feature>
<dbReference type="InterPro" id="IPR001647">
    <property type="entry name" value="HTH_TetR"/>
</dbReference>
<keyword evidence="5" id="KW-1185">Reference proteome</keyword>
<dbReference type="InterPro" id="IPR009057">
    <property type="entry name" value="Homeodomain-like_sf"/>
</dbReference>
<name>A0ABT9CI02_9BACL</name>
<evidence type="ECO:0000259" key="3">
    <source>
        <dbReference type="PROSITE" id="PS50977"/>
    </source>
</evidence>
<dbReference type="EMBL" id="JAUQTB010000013">
    <property type="protein sequence ID" value="MDO7908198.1"/>
    <property type="molecule type" value="Genomic_DNA"/>
</dbReference>
<protein>
    <submittedName>
        <fullName evidence="4">TetR/AcrR family transcriptional regulator</fullName>
    </submittedName>
</protein>
<sequence length="201" mass="23861">MKEQQEMDRRIRRTREALKSAFITLILEQGYDPITVQEIAHRADYNRTTFYKHYLGKQELLQEIGDDFMNGMRKAYADPYREFDTFELNQLLPSTTKVFHYVDQNKPLFKALHSMYRDLPNQLCDMFRSYLTGDFRLITEPSDIPINYEIMLSYQISATVGVIMYWAESNFIYSADYMCEQLTALINVKPTQLVFNHSRQD</sequence>
<dbReference type="Pfam" id="PF00440">
    <property type="entry name" value="TetR_N"/>
    <property type="match status" value="1"/>
</dbReference>
<dbReference type="Proteomes" id="UP001240171">
    <property type="component" value="Unassembled WGS sequence"/>
</dbReference>
<evidence type="ECO:0000256" key="2">
    <source>
        <dbReference type="PROSITE-ProRule" id="PRU00335"/>
    </source>
</evidence>
<comment type="caution">
    <text evidence="4">The sequence shown here is derived from an EMBL/GenBank/DDBJ whole genome shotgun (WGS) entry which is preliminary data.</text>
</comment>
<dbReference type="PANTHER" id="PTHR43479">
    <property type="entry name" value="ACREF/ENVCD OPERON REPRESSOR-RELATED"/>
    <property type="match status" value="1"/>
</dbReference>
<gene>
    <name evidence="4" type="ORF">Q5741_17485</name>
</gene>
<keyword evidence="1 2" id="KW-0238">DNA-binding</keyword>
<accession>A0ABT9CI02</accession>
<organism evidence="4 5">
    <name type="scientific">Paenibacillus lacisoli</name>
    <dbReference type="NCBI Taxonomy" id="3064525"/>
    <lineage>
        <taxon>Bacteria</taxon>
        <taxon>Bacillati</taxon>
        <taxon>Bacillota</taxon>
        <taxon>Bacilli</taxon>
        <taxon>Bacillales</taxon>
        <taxon>Paenibacillaceae</taxon>
        <taxon>Paenibacillus</taxon>
    </lineage>
</organism>
<dbReference type="Gene3D" id="1.10.357.10">
    <property type="entry name" value="Tetracycline Repressor, domain 2"/>
    <property type="match status" value="1"/>
</dbReference>
<proteinExistence type="predicted"/>
<dbReference type="InterPro" id="IPR039532">
    <property type="entry name" value="TetR_C_Firmicutes"/>
</dbReference>
<dbReference type="Pfam" id="PF14278">
    <property type="entry name" value="TetR_C_8"/>
    <property type="match status" value="1"/>
</dbReference>
<evidence type="ECO:0000313" key="4">
    <source>
        <dbReference type="EMBL" id="MDO7908198.1"/>
    </source>
</evidence>
<feature type="DNA-binding region" description="H-T-H motif" evidence="2">
    <location>
        <begin position="35"/>
        <end position="54"/>
    </location>
</feature>
<dbReference type="SUPFAM" id="SSF46689">
    <property type="entry name" value="Homeodomain-like"/>
    <property type="match status" value="1"/>
</dbReference>
<evidence type="ECO:0000313" key="5">
    <source>
        <dbReference type="Proteomes" id="UP001240171"/>
    </source>
</evidence>
<evidence type="ECO:0000256" key="1">
    <source>
        <dbReference type="ARBA" id="ARBA00023125"/>
    </source>
</evidence>
<dbReference type="PANTHER" id="PTHR43479:SF7">
    <property type="entry name" value="TETR-FAMILY TRANSCRIPTIONAL REGULATOR"/>
    <property type="match status" value="1"/>
</dbReference>
<reference evidence="4 5" key="1">
    <citation type="submission" date="2023-07" db="EMBL/GenBank/DDBJ databases">
        <title>Paenibacillus sp. JX-17 nov. isolated from soil.</title>
        <authorList>
            <person name="Wan Y."/>
            <person name="Liu B."/>
        </authorList>
    </citation>
    <scope>NUCLEOTIDE SEQUENCE [LARGE SCALE GENOMIC DNA]</scope>
    <source>
        <strain evidence="4 5">JX-17</strain>
    </source>
</reference>